<comment type="subcellular location">
    <subcellularLocation>
        <location evidence="1 12">Cytoplasm</location>
    </subcellularLocation>
</comment>
<dbReference type="RefSeq" id="WP_058892407.1">
    <property type="nucleotide sequence ID" value="NZ_LQBL01000032.1"/>
</dbReference>
<keyword evidence="7 12" id="KW-0489">Methyltransferase</keyword>
<dbReference type="CDD" id="cd18084">
    <property type="entry name" value="RsmE-like"/>
    <property type="match status" value="1"/>
</dbReference>
<dbReference type="STRING" id="767452.AVL62_09235"/>
<dbReference type="SUPFAM" id="SSF75217">
    <property type="entry name" value="alpha/beta knot"/>
    <property type="match status" value="1"/>
</dbReference>
<evidence type="ECO:0000256" key="12">
    <source>
        <dbReference type="PIRNR" id="PIRNR015601"/>
    </source>
</evidence>
<dbReference type="PANTHER" id="PTHR30027">
    <property type="entry name" value="RIBOSOMAL RNA SMALL SUBUNIT METHYLTRANSFERASE E"/>
    <property type="match status" value="1"/>
</dbReference>
<dbReference type="Proteomes" id="UP000054837">
    <property type="component" value="Unassembled WGS sequence"/>
</dbReference>
<evidence type="ECO:0000313" key="15">
    <source>
        <dbReference type="EMBL" id="KUG51510.1"/>
    </source>
</evidence>
<evidence type="ECO:0000256" key="1">
    <source>
        <dbReference type="ARBA" id="ARBA00004496"/>
    </source>
</evidence>
<comment type="caution">
    <text evidence="15">The sequence shown here is derived from an EMBL/GenBank/DDBJ whole genome shotgun (WGS) entry which is preliminary data.</text>
</comment>
<evidence type="ECO:0000256" key="11">
    <source>
        <dbReference type="ARBA" id="ARBA00047944"/>
    </source>
</evidence>
<comment type="catalytic activity">
    <reaction evidence="11 12">
        <text>uridine(1498) in 16S rRNA + S-adenosyl-L-methionine = N(3)-methyluridine(1498) in 16S rRNA + S-adenosyl-L-homocysteine + H(+)</text>
        <dbReference type="Rhea" id="RHEA:42920"/>
        <dbReference type="Rhea" id="RHEA-COMP:10283"/>
        <dbReference type="Rhea" id="RHEA-COMP:10284"/>
        <dbReference type="ChEBI" id="CHEBI:15378"/>
        <dbReference type="ChEBI" id="CHEBI:57856"/>
        <dbReference type="ChEBI" id="CHEBI:59789"/>
        <dbReference type="ChEBI" id="CHEBI:65315"/>
        <dbReference type="ChEBI" id="CHEBI:74502"/>
        <dbReference type="EC" id="2.1.1.193"/>
    </reaction>
</comment>
<evidence type="ECO:0000259" key="14">
    <source>
        <dbReference type="Pfam" id="PF20260"/>
    </source>
</evidence>
<accession>A0A0W8I1C9</accession>
<evidence type="ECO:0000256" key="2">
    <source>
        <dbReference type="ARBA" id="ARBA00005528"/>
    </source>
</evidence>
<evidence type="ECO:0000256" key="4">
    <source>
        <dbReference type="ARBA" id="ARBA00013673"/>
    </source>
</evidence>
<evidence type="ECO:0000256" key="3">
    <source>
        <dbReference type="ARBA" id="ARBA00012328"/>
    </source>
</evidence>
<dbReference type="GO" id="GO:0070042">
    <property type="term" value="F:rRNA (uridine-N3-)-methyltransferase activity"/>
    <property type="evidence" value="ECO:0007669"/>
    <property type="project" value="TreeGrafter"/>
</dbReference>
<keyword evidence="9 12" id="KW-0949">S-adenosyl-L-methionine</keyword>
<dbReference type="InterPro" id="IPR046887">
    <property type="entry name" value="RsmE_PUA-like"/>
</dbReference>
<dbReference type="InterPro" id="IPR046886">
    <property type="entry name" value="RsmE_MTase_dom"/>
</dbReference>
<comment type="function">
    <text evidence="10 12">Specifically methylates the N3 position of the uracil ring of uridine 1498 (m3U1498) in 16S rRNA. Acts on the fully assembled 30S ribosomal subunit.</text>
</comment>
<dbReference type="InterPro" id="IPR015947">
    <property type="entry name" value="PUA-like_sf"/>
</dbReference>
<dbReference type="Gene3D" id="2.40.240.20">
    <property type="entry name" value="Hypothetical PUA domain-like, domain 1"/>
    <property type="match status" value="1"/>
</dbReference>
<keyword evidence="6 12" id="KW-0698">rRNA processing</keyword>
<keyword evidence="5 12" id="KW-0963">Cytoplasm</keyword>
<dbReference type="PIRSF" id="PIRSF015601">
    <property type="entry name" value="MTase_slr0722"/>
    <property type="match status" value="1"/>
</dbReference>
<evidence type="ECO:0000256" key="7">
    <source>
        <dbReference type="ARBA" id="ARBA00022603"/>
    </source>
</evidence>
<comment type="similarity">
    <text evidence="2 12">Belongs to the RNA methyltransferase RsmE family.</text>
</comment>
<dbReference type="SUPFAM" id="SSF88697">
    <property type="entry name" value="PUA domain-like"/>
    <property type="match status" value="1"/>
</dbReference>
<evidence type="ECO:0000259" key="13">
    <source>
        <dbReference type="Pfam" id="PF04452"/>
    </source>
</evidence>
<dbReference type="AlphaFoldDB" id="A0A0W8I1C9"/>
<evidence type="ECO:0000256" key="6">
    <source>
        <dbReference type="ARBA" id="ARBA00022552"/>
    </source>
</evidence>
<feature type="domain" description="Ribosomal RNA small subunit methyltransferase E PUA-like" evidence="14">
    <location>
        <begin position="20"/>
        <end position="66"/>
    </location>
</feature>
<protein>
    <recommendedName>
        <fullName evidence="4 12">Ribosomal RNA small subunit methyltransferase E</fullName>
        <ecNumber evidence="3 12">2.1.1.193</ecNumber>
    </recommendedName>
</protein>
<feature type="domain" description="Ribosomal RNA small subunit methyltransferase E methyltransferase" evidence="13">
    <location>
        <begin position="75"/>
        <end position="236"/>
    </location>
</feature>
<organism evidence="15 16">
    <name type="scientific">Serinicoccus chungangensis</name>
    <dbReference type="NCBI Taxonomy" id="767452"/>
    <lineage>
        <taxon>Bacteria</taxon>
        <taxon>Bacillati</taxon>
        <taxon>Actinomycetota</taxon>
        <taxon>Actinomycetes</taxon>
        <taxon>Micrococcales</taxon>
        <taxon>Ornithinimicrobiaceae</taxon>
        <taxon>Serinicoccus</taxon>
    </lineage>
</organism>
<dbReference type="Gene3D" id="3.40.1280.10">
    <property type="match status" value="1"/>
</dbReference>
<dbReference type="OrthoDB" id="9808126at2"/>
<name>A0A0W8I1C9_9MICO</name>
<dbReference type="PANTHER" id="PTHR30027:SF3">
    <property type="entry name" value="16S RRNA (URACIL(1498)-N(3))-METHYLTRANSFERASE"/>
    <property type="match status" value="1"/>
</dbReference>
<dbReference type="InterPro" id="IPR029028">
    <property type="entry name" value="Alpha/beta_knot_MTases"/>
</dbReference>
<dbReference type="NCBIfam" id="TIGR00046">
    <property type="entry name" value="RsmE family RNA methyltransferase"/>
    <property type="match status" value="1"/>
</dbReference>
<evidence type="ECO:0000256" key="9">
    <source>
        <dbReference type="ARBA" id="ARBA00022691"/>
    </source>
</evidence>
<dbReference type="EMBL" id="LQBL01000032">
    <property type="protein sequence ID" value="KUG51510.1"/>
    <property type="molecule type" value="Genomic_DNA"/>
</dbReference>
<evidence type="ECO:0000256" key="5">
    <source>
        <dbReference type="ARBA" id="ARBA00022490"/>
    </source>
</evidence>
<keyword evidence="16" id="KW-1185">Reference proteome</keyword>
<dbReference type="NCBIfam" id="NF008693">
    <property type="entry name" value="PRK11713.2-3"/>
    <property type="match status" value="1"/>
</dbReference>
<dbReference type="InterPro" id="IPR029026">
    <property type="entry name" value="tRNA_m1G_MTases_N"/>
</dbReference>
<evidence type="ECO:0000256" key="8">
    <source>
        <dbReference type="ARBA" id="ARBA00022679"/>
    </source>
</evidence>
<dbReference type="Pfam" id="PF20260">
    <property type="entry name" value="PUA_4"/>
    <property type="match status" value="1"/>
</dbReference>
<dbReference type="GO" id="GO:0070475">
    <property type="term" value="P:rRNA base methylation"/>
    <property type="evidence" value="ECO:0007669"/>
    <property type="project" value="TreeGrafter"/>
</dbReference>
<reference evidence="15 16" key="1">
    <citation type="submission" date="2015-12" db="EMBL/GenBank/DDBJ databases">
        <title>Serinicoccus chungangenesis strain CD08_5 genome sequencing and assembly.</title>
        <authorList>
            <person name="Chander A.M."/>
            <person name="Kaur G."/>
            <person name="Nair G.R."/>
            <person name="Dhawan D.K."/>
            <person name="Kochhar R.K."/>
            <person name="Mayilraj S."/>
            <person name="Bhadada S.K."/>
        </authorList>
    </citation>
    <scope>NUCLEOTIDE SEQUENCE [LARGE SCALE GENOMIC DNA]</scope>
    <source>
        <strain evidence="15 16">CD08_5</strain>
    </source>
</reference>
<dbReference type="EC" id="2.1.1.193" evidence="3 12"/>
<dbReference type="InterPro" id="IPR006700">
    <property type="entry name" value="RsmE"/>
</dbReference>
<keyword evidence="8 12" id="KW-0808">Transferase</keyword>
<sequence length="245" mass="26208">MSDPLFLLPTASLVDDDIVLDGPEGRHAATVQRIAVGESVVVSDGAGQGARCRVVGAGDDALRLRVTERLAEDAPQRRLVLAQALAKGDRDLQAVETATELDVTEILPWQADRSIVRWRGERAAKALRRWDQTIVAATKQSRRLRRPLLADPVGRRGLLERAAGADLVLVLHEEATEPLSTVQLPEVGEVLLVVGPEGGIAPEELSDLLDVEGRAVRLGRSVLRTSTAGPAALAVLAAASSRAWR</sequence>
<dbReference type="GO" id="GO:0005737">
    <property type="term" value="C:cytoplasm"/>
    <property type="evidence" value="ECO:0007669"/>
    <property type="project" value="UniProtKB-SubCell"/>
</dbReference>
<proteinExistence type="inferred from homology"/>
<dbReference type="Pfam" id="PF04452">
    <property type="entry name" value="Methyltrans_RNA"/>
    <property type="match status" value="1"/>
</dbReference>
<evidence type="ECO:0000256" key="10">
    <source>
        <dbReference type="ARBA" id="ARBA00025699"/>
    </source>
</evidence>
<gene>
    <name evidence="15" type="ORF">AVL62_09235</name>
</gene>
<evidence type="ECO:0000313" key="16">
    <source>
        <dbReference type="Proteomes" id="UP000054837"/>
    </source>
</evidence>